<sequence length="101" mass="10577">MVAAGDEYLATAVARLRAERRGVPAQCVAWPARDHTGTDELPCTQRLESTGPWHLDPDQGARWAAAITAQARTLPAHVVLLPVPLTGQAAVDCASVEGGAP</sequence>
<accession>A0ABY3ZCU6</accession>
<dbReference type="Gene3D" id="3.40.50.720">
    <property type="entry name" value="NAD(P)-binding Rossmann-like Domain"/>
    <property type="match status" value="1"/>
</dbReference>
<gene>
    <name evidence="1" type="ORF">SRIMR7_37975</name>
</gene>
<dbReference type="Proteomes" id="UP000829494">
    <property type="component" value="Chromosome"/>
</dbReference>
<keyword evidence="2" id="KW-1185">Reference proteome</keyword>
<proteinExistence type="predicted"/>
<dbReference type="EMBL" id="CP094298">
    <property type="protein sequence ID" value="UNZ07963.1"/>
    <property type="molecule type" value="Genomic_DNA"/>
</dbReference>
<protein>
    <submittedName>
        <fullName evidence="1">Uncharacterized protein</fullName>
    </submittedName>
</protein>
<reference evidence="1 2" key="1">
    <citation type="submission" date="2022-03" db="EMBL/GenBank/DDBJ databases">
        <title>Complete genome of Streptomyces rimosus ssp. rimosus R7 (=ATCC 10970).</title>
        <authorList>
            <person name="Beganovic S."/>
            <person name="Ruckert C."/>
            <person name="Busche T."/>
            <person name="Kalinowski J."/>
            <person name="Wittmann C."/>
        </authorList>
    </citation>
    <scope>NUCLEOTIDE SEQUENCE [LARGE SCALE GENOMIC DNA]</scope>
    <source>
        <strain evidence="1 2">R7</strain>
    </source>
</reference>
<evidence type="ECO:0000313" key="2">
    <source>
        <dbReference type="Proteomes" id="UP000829494"/>
    </source>
</evidence>
<organism evidence="1 2">
    <name type="scientific">Streptomyces rimosus subsp. rimosus</name>
    <dbReference type="NCBI Taxonomy" id="132474"/>
    <lineage>
        <taxon>Bacteria</taxon>
        <taxon>Bacillati</taxon>
        <taxon>Actinomycetota</taxon>
        <taxon>Actinomycetes</taxon>
        <taxon>Kitasatosporales</taxon>
        <taxon>Streptomycetaceae</taxon>
        <taxon>Streptomyces</taxon>
    </lineage>
</organism>
<name>A0ABY3ZCU6_STRRM</name>
<evidence type="ECO:0000313" key="1">
    <source>
        <dbReference type="EMBL" id="UNZ07963.1"/>
    </source>
</evidence>
<dbReference type="RefSeq" id="WP_003986870.1">
    <property type="nucleotide sequence ID" value="NZ_CP043497.1"/>
</dbReference>